<evidence type="ECO:0000313" key="3">
    <source>
        <dbReference type="Proteomes" id="UP000230407"/>
    </source>
</evidence>
<evidence type="ECO:0000256" key="1">
    <source>
        <dbReference type="SAM" id="MobiDB-lite"/>
    </source>
</evidence>
<name>A0A2M8M624_9ACTN</name>
<organism evidence="2 3">
    <name type="scientific">Streptomyces carminius</name>
    <dbReference type="NCBI Taxonomy" id="2665496"/>
    <lineage>
        <taxon>Bacteria</taxon>
        <taxon>Bacillati</taxon>
        <taxon>Actinomycetota</taxon>
        <taxon>Actinomycetes</taxon>
        <taxon>Kitasatosporales</taxon>
        <taxon>Streptomycetaceae</taxon>
        <taxon>Streptomyces</taxon>
    </lineage>
</organism>
<comment type="caution">
    <text evidence="2">The sequence shown here is derived from an EMBL/GenBank/DDBJ whole genome shotgun (WGS) entry which is preliminary data.</text>
</comment>
<dbReference type="AlphaFoldDB" id="A0A2M8M624"/>
<feature type="compositionally biased region" description="Gly residues" evidence="1">
    <location>
        <begin position="47"/>
        <end position="62"/>
    </location>
</feature>
<feature type="region of interest" description="Disordered" evidence="1">
    <location>
        <begin position="23"/>
        <end position="62"/>
    </location>
</feature>
<evidence type="ECO:0000313" key="2">
    <source>
        <dbReference type="EMBL" id="PJE99644.1"/>
    </source>
</evidence>
<protein>
    <submittedName>
        <fullName evidence="2">Uncharacterized protein</fullName>
    </submittedName>
</protein>
<sequence>MEPRRALHRFAGVAEEEVVGTGVPRAAVHGHGDGCATGRSHRHGEPGSRGAGDDGSGPGRGR</sequence>
<keyword evidence="3" id="KW-1185">Reference proteome</keyword>
<dbReference type="EMBL" id="PGGW01000011">
    <property type="protein sequence ID" value="PJE99644.1"/>
    <property type="molecule type" value="Genomic_DNA"/>
</dbReference>
<gene>
    <name evidence="2" type="ORF">CUT44_03860</name>
</gene>
<accession>A0A2M8M624</accession>
<reference evidence="2 3" key="1">
    <citation type="submission" date="2017-11" db="EMBL/GenBank/DDBJ databases">
        <title>Streptomyces carmine sp. nov., a novel actinomycete isolated from Sophora alopecuroides in Xinjiang, China.</title>
        <authorList>
            <person name="Wang Y."/>
            <person name="Luo X."/>
            <person name="Wan C."/>
            <person name="Zhang L."/>
        </authorList>
    </citation>
    <scope>NUCLEOTIDE SEQUENCE [LARGE SCALE GENOMIC DNA]</scope>
    <source>
        <strain evidence="2 3">TRM SA0054</strain>
    </source>
</reference>
<dbReference type="Proteomes" id="UP000230407">
    <property type="component" value="Unassembled WGS sequence"/>
</dbReference>
<proteinExistence type="predicted"/>